<dbReference type="AlphaFoldDB" id="A0A974SM83"/>
<reference evidence="2 3" key="1">
    <citation type="submission" date="2020-10" db="EMBL/GenBank/DDBJ databases">
        <title>Degradation of 1,4-Dioxane by Xanthobacter sp. YN2, via a Novel Group-2 Soluble Di-Iron Monooxygenase.</title>
        <authorList>
            <person name="Ma F."/>
            <person name="Wang Y."/>
            <person name="Yang J."/>
            <person name="Guo H."/>
            <person name="Su D."/>
            <person name="Yu L."/>
        </authorList>
    </citation>
    <scope>NUCLEOTIDE SEQUENCE [LARGE SCALE GENOMIC DNA]</scope>
    <source>
        <strain evidence="2 3">YN2</strain>
        <plasmid evidence="2 3">unnamed2</plasmid>
    </source>
</reference>
<organism evidence="2 3">
    <name type="scientific">Xanthobacter dioxanivorans</name>
    <dbReference type="NCBI Taxonomy" id="2528964"/>
    <lineage>
        <taxon>Bacteria</taxon>
        <taxon>Pseudomonadati</taxon>
        <taxon>Pseudomonadota</taxon>
        <taxon>Alphaproteobacteria</taxon>
        <taxon>Hyphomicrobiales</taxon>
        <taxon>Xanthobacteraceae</taxon>
        <taxon>Xanthobacter</taxon>
    </lineage>
</organism>
<sequence length="68" mass="7428">MPSGASTHHMQASEERTVAPFPAHLARPSNIPRFADAQVAPPREETLVEELNRVLTNIGRLSAPQESI</sequence>
<evidence type="ECO:0000313" key="2">
    <source>
        <dbReference type="EMBL" id="QRG10179.1"/>
    </source>
</evidence>
<gene>
    <name evidence="2" type="ORF">EZH22_30330</name>
</gene>
<geneLocation type="plasmid" evidence="2 3">
    <name>unnamed2</name>
</geneLocation>
<dbReference type="Proteomes" id="UP000596427">
    <property type="component" value="Plasmid unnamed2"/>
</dbReference>
<evidence type="ECO:0000313" key="3">
    <source>
        <dbReference type="Proteomes" id="UP000596427"/>
    </source>
</evidence>
<name>A0A974SM83_9HYPH</name>
<keyword evidence="2" id="KW-0614">Plasmid</keyword>
<evidence type="ECO:0000256" key="1">
    <source>
        <dbReference type="SAM" id="MobiDB-lite"/>
    </source>
</evidence>
<feature type="compositionally biased region" description="Polar residues" evidence="1">
    <location>
        <begin position="1"/>
        <end position="10"/>
    </location>
</feature>
<keyword evidence="3" id="KW-1185">Reference proteome</keyword>
<dbReference type="RefSeq" id="WP_203197054.1">
    <property type="nucleotide sequence ID" value="NZ_CP063364.1"/>
</dbReference>
<proteinExistence type="predicted"/>
<protein>
    <submittedName>
        <fullName evidence="2">Uncharacterized protein</fullName>
    </submittedName>
</protein>
<dbReference type="EMBL" id="CP063364">
    <property type="protein sequence ID" value="QRG10179.1"/>
    <property type="molecule type" value="Genomic_DNA"/>
</dbReference>
<accession>A0A974SM83</accession>
<feature type="region of interest" description="Disordered" evidence="1">
    <location>
        <begin position="1"/>
        <end position="20"/>
    </location>
</feature>
<dbReference type="KEGG" id="xdi:EZH22_30330"/>